<feature type="transmembrane region" description="Helical" evidence="10">
    <location>
        <begin position="169"/>
        <end position="187"/>
    </location>
</feature>
<dbReference type="EMBL" id="CP053642">
    <property type="protein sequence ID" value="QKD79463.1"/>
    <property type="molecule type" value="Genomic_DNA"/>
</dbReference>
<evidence type="ECO:0000313" key="12">
    <source>
        <dbReference type="EMBL" id="QKD79463.1"/>
    </source>
</evidence>
<feature type="transmembrane region" description="Helical" evidence="10">
    <location>
        <begin position="104"/>
        <end position="122"/>
    </location>
</feature>
<dbReference type="PRINTS" id="PR00171">
    <property type="entry name" value="SUGRTRNSPORT"/>
</dbReference>
<evidence type="ECO:0000256" key="2">
    <source>
        <dbReference type="ARBA" id="ARBA00010992"/>
    </source>
</evidence>
<feature type="domain" description="Major facilitator superfamily (MFS) profile" evidence="11">
    <location>
        <begin position="32"/>
        <end position="462"/>
    </location>
</feature>
<feature type="transmembrane region" description="Helical" evidence="10">
    <location>
        <begin position="345"/>
        <end position="365"/>
    </location>
</feature>
<feature type="region of interest" description="Disordered" evidence="9">
    <location>
        <begin position="1"/>
        <end position="20"/>
    </location>
</feature>
<feature type="transmembrane region" description="Helical" evidence="10">
    <location>
        <begin position="408"/>
        <end position="428"/>
    </location>
</feature>
<dbReference type="InterPro" id="IPR005829">
    <property type="entry name" value="Sugar_transporter_CS"/>
</dbReference>
<comment type="similarity">
    <text evidence="2 8">Belongs to the major facilitator superfamily. Sugar transporter (TC 2.A.1.1) family.</text>
</comment>
<dbReference type="PROSITE" id="PS00216">
    <property type="entry name" value="SUGAR_TRANSPORT_1"/>
    <property type="match status" value="1"/>
</dbReference>
<evidence type="ECO:0000259" key="11">
    <source>
        <dbReference type="PROSITE" id="PS50850"/>
    </source>
</evidence>
<dbReference type="NCBIfam" id="TIGR00879">
    <property type="entry name" value="SP"/>
    <property type="match status" value="1"/>
</dbReference>
<keyword evidence="7 10" id="KW-0472">Membrane</keyword>
<dbReference type="RefSeq" id="WP_159524318.1">
    <property type="nucleotide sequence ID" value="NZ_CP053642.1"/>
</dbReference>
<evidence type="ECO:0000256" key="4">
    <source>
        <dbReference type="ARBA" id="ARBA00022475"/>
    </source>
</evidence>
<organism evidence="12 13">
    <name type="scientific">Actinomyces marmotae</name>
    <dbReference type="NCBI Taxonomy" id="2737173"/>
    <lineage>
        <taxon>Bacteria</taxon>
        <taxon>Bacillati</taxon>
        <taxon>Actinomycetota</taxon>
        <taxon>Actinomycetes</taxon>
        <taxon>Actinomycetales</taxon>
        <taxon>Actinomycetaceae</taxon>
        <taxon>Actinomyces</taxon>
    </lineage>
</organism>
<name>A0A6M8B8B9_9ACTO</name>
<feature type="transmembrane region" description="Helical" evidence="10">
    <location>
        <begin position="311"/>
        <end position="333"/>
    </location>
</feature>
<feature type="transmembrane region" description="Helical" evidence="10">
    <location>
        <begin position="371"/>
        <end position="396"/>
    </location>
</feature>
<feature type="transmembrane region" description="Helical" evidence="10">
    <location>
        <begin position="440"/>
        <end position="458"/>
    </location>
</feature>
<feature type="transmembrane region" description="Helical" evidence="10">
    <location>
        <begin position="128"/>
        <end position="149"/>
    </location>
</feature>
<feature type="transmembrane region" description="Helical" evidence="10">
    <location>
        <begin position="74"/>
        <end position="92"/>
    </location>
</feature>
<feature type="transmembrane region" description="Helical" evidence="10">
    <location>
        <begin position="30"/>
        <end position="54"/>
    </location>
</feature>
<dbReference type="GO" id="GO:0005886">
    <property type="term" value="C:plasma membrane"/>
    <property type="evidence" value="ECO:0007669"/>
    <property type="project" value="UniProtKB-SubCell"/>
</dbReference>
<dbReference type="InterPro" id="IPR005828">
    <property type="entry name" value="MFS_sugar_transport-like"/>
</dbReference>
<comment type="subcellular location">
    <subcellularLocation>
        <location evidence="1">Cell membrane</location>
        <topology evidence="1">Multi-pass membrane protein</topology>
    </subcellularLocation>
</comment>
<feature type="transmembrane region" description="Helical" evidence="10">
    <location>
        <begin position="276"/>
        <end position="299"/>
    </location>
</feature>
<keyword evidence="6 10" id="KW-1133">Transmembrane helix</keyword>
<dbReference type="Gene3D" id="1.20.1250.20">
    <property type="entry name" value="MFS general substrate transporter like domains"/>
    <property type="match status" value="1"/>
</dbReference>
<dbReference type="AlphaFoldDB" id="A0A6M8B8B9"/>
<sequence>MSDNASAAVQARHADAGTPAEKARVDKRLLTIRTIATLGGLLFGYDTGVISGALPFLARGAEEGGLGLTAFQESIVTSSLTMGAAIGAIVGGRLSDRYGRKKNIYTVAVIFLIGALGCALAPDYPALVAFRFFLGLAVGGASATVPVYLSEMAPVTIRGTMVARNELMIVTGQLLAYSFNAFIAVMWPQAHVWRWMLVIASVPAIGLWIGMHLLPESPRWLASQGRAADMWRVLNEVRMADGVEDEGRDIIHRVEEEAALGKGSWADLKTPWIGKITAIGIGLAALSQLTGVNGIMYYAPTILQTTGLGTQAALVATIANGVVSVVAVSIGIGFLKRMPRRRMMLIGQTGVVISLILLGSMFLLPESTARSYLVLLFMLTFLFSMQCFIGPTFWLMLSEIFPMRVRGLANGVAVFCNWMGNVIVAFAFPNLIAAVQGNTFFVFAVINACTLVFYAKFLPETFGRSLESLERHFEEKYS</sequence>
<dbReference type="CDD" id="cd17359">
    <property type="entry name" value="MFS_XylE_like"/>
    <property type="match status" value="1"/>
</dbReference>
<dbReference type="Proteomes" id="UP000504752">
    <property type="component" value="Chromosome"/>
</dbReference>
<feature type="transmembrane region" description="Helical" evidence="10">
    <location>
        <begin position="193"/>
        <end position="214"/>
    </location>
</feature>
<dbReference type="KEGG" id="amam:HPC72_03630"/>
<dbReference type="PANTHER" id="PTHR48020">
    <property type="entry name" value="PROTON MYO-INOSITOL COTRANSPORTER"/>
    <property type="match status" value="1"/>
</dbReference>
<dbReference type="InterPro" id="IPR050814">
    <property type="entry name" value="Myo-inositol_Transporter"/>
</dbReference>
<evidence type="ECO:0000256" key="9">
    <source>
        <dbReference type="SAM" id="MobiDB-lite"/>
    </source>
</evidence>
<dbReference type="SUPFAM" id="SSF103473">
    <property type="entry name" value="MFS general substrate transporter"/>
    <property type="match status" value="1"/>
</dbReference>
<evidence type="ECO:0000256" key="5">
    <source>
        <dbReference type="ARBA" id="ARBA00022692"/>
    </source>
</evidence>
<gene>
    <name evidence="12" type="ORF">HPC72_03630</name>
</gene>
<dbReference type="InterPro" id="IPR047984">
    <property type="entry name" value="XylE-like"/>
</dbReference>
<evidence type="ECO:0000256" key="8">
    <source>
        <dbReference type="RuleBase" id="RU003346"/>
    </source>
</evidence>
<dbReference type="Pfam" id="PF00083">
    <property type="entry name" value="Sugar_tr"/>
    <property type="match status" value="1"/>
</dbReference>
<dbReference type="PANTHER" id="PTHR48020:SF12">
    <property type="entry name" value="PROTON MYO-INOSITOL COTRANSPORTER"/>
    <property type="match status" value="1"/>
</dbReference>
<evidence type="ECO:0000256" key="6">
    <source>
        <dbReference type="ARBA" id="ARBA00022989"/>
    </source>
</evidence>
<evidence type="ECO:0000313" key="13">
    <source>
        <dbReference type="Proteomes" id="UP000504752"/>
    </source>
</evidence>
<keyword evidence="13" id="KW-1185">Reference proteome</keyword>
<dbReference type="PROSITE" id="PS50850">
    <property type="entry name" value="MFS"/>
    <property type="match status" value="1"/>
</dbReference>
<dbReference type="InterPro" id="IPR036259">
    <property type="entry name" value="MFS_trans_sf"/>
</dbReference>
<keyword evidence="3 8" id="KW-0813">Transport</keyword>
<evidence type="ECO:0000256" key="3">
    <source>
        <dbReference type="ARBA" id="ARBA00022448"/>
    </source>
</evidence>
<keyword evidence="4" id="KW-1003">Cell membrane</keyword>
<dbReference type="InterPro" id="IPR003663">
    <property type="entry name" value="Sugar/inositol_transpt"/>
</dbReference>
<dbReference type="GO" id="GO:0022857">
    <property type="term" value="F:transmembrane transporter activity"/>
    <property type="evidence" value="ECO:0007669"/>
    <property type="project" value="InterPro"/>
</dbReference>
<evidence type="ECO:0000256" key="7">
    <source>
        <dbReference type="ARBA" id="ARBA00023136"/>
    </source>
</evidence>
<keyword evidence="5 10" id="KW-0812">Transmembrane</keyword>
<accession>A0A6M8B8B9</accession>
<protein>
    <submittedName>
        <fullName evidence="12">Sugar porter family MFS transporter</fullName>
    </submittedName>
</protein>
<dbReference type="InterPro" id="IPR020846">
    <property type="entry name" value="MFS_dom"/>
</dbReference>
<evidence type="ECO:0000256" key="10">
    <source>
        <dbReference type="SAM" id="Phobius"/>
    </source>
</evidence>
<proteinExistence type="inferred from homology"/>
<evidence type="ECO:0000256" key="1">
    <source>
        <dbReference type="ARBA" id="ARBA00004651"/>
    </source>
</evidence>
<reference evidence="12 13" key="1">
    <citation type="submission" date="2020-05" db="EMBL/GenBank/DDBJ databases">
        <title>Actinomyces sp. zg-325.</title>
        <authorList>
            <person name="Yang C."/>
        </authorList>
    </citation>
    <scope>NUCLEOTIDE SEQUENCE [LARGE SCALE GENOMIC DNA]</scope>
    <source>
        <strain evidence="13">zg-325</strain>
    </source>
</reference>
<dbReference type="PROSITE" id="PS00217">
    <property type="entry name" value="SUGAR_TRANSPORT_2"/>
    <property type="match status" value="1"/>
</dbReference>